<evidence type="ECO:0000256" key="6">
    <source>
        <dbReference type="SAM" id="MobiDB-lite"/>
    </source>
</evidence>
<dbReference type="HAMAP" id="MF_01334">
    <property type="entry name" value="Ribosomal_bL25_CTC"/>
    <property type="match status" value="1"/>
</dbReference>
<proteinExistence type="inferred from homology"/>
<feature type="compositionally biased region" description="Acidic residues" evidence="6">
    <location>
        <begin position="191"/>
        <end position="206"/>
    </location>
</feature>
<dbReference type="NCBIfam" id="NF004132">
    <property type="entry name" value="PRK05618.2-2"/>
    <property type="match status" value="1"/>
</dbReference>
<sequence>MKKLEIVGYRRANLGRKHSQDLRAQGYVPGVLYGGTAQHHFYAPNMLFRELLTSGDVFEVTLNIEGDEYQAILQETQFHPVNDSLLHADFLEILPGKEVKVDVPIKLTGIAKGVTSGGKLNQKLRKLRVQGMAADIPDYIELNVSSLELGKSMKVSAIAEEGFTTLSQKAVPVVSVDVPRALRGGGLTAAEEAEADEADDAGENTEGETPAAE</sequence>
<evidence type="ECO:0000256" key="5">
    <source>
        <dbReference type="HAMAP-Rule" id="MF_01334"/>
    </source>
</evidence>
<comment type="similarity">
    <text evidence="5">Belongs to the bacterial ribosomal protein bL25 family. CTC subfamily.</text>
</comment>
<keyword evidence="4 5" id="KW-0687">Ribonucleoprotein</keyword>
<protein>
    <recommendedName>
        <fullName evidence="5">Large ribosomal subunit protein bL25</fullName>
    </recommendedName>
    <alternativeName>
        <fullName evidence="5">General stress protein CTC</fullName>
    </alternativeName>
</protein>
<dbReference type="CDD" id="cd00495">
    <property type="entry name" value="Ribosomal_L25_TL5_CTC"/>
    <property type="match status" value="1"/>
</dbReference>
<evidence type="ECO:0000259" key="7">
    <source>
        <dbReference type="Pfam" id="PF01386"/>
    </source>
</evidence>
<reference evidence="9 10" key="1">
    <citation type="journal article" date="2014" name="Int. J. Syst. Evol. Microbiol.">
        <title>Complete genome sequence of Corynebacterium casei LMG S-19264T (=DSM 44701T), isolated from a smear-ripened cheese.</title>
        <authorList>
            <consortium name="US DOE Joint Genome Institute (JGI-PGF)"/>
            <person name="Walter F."/>
            <person name="Albersmeier A."/>
            <person name="Kalinowski J."/>
            <person name="Ruckert C."/>
        </authorList>
    </citation>
    <scope>NUCLEOTIDE SEQUENCE [LARGE SCALE GENOMIC DNA]</scope>
    <source>
        <strain evidence="9 10">KCTC 12866</strain>
    </source>
</reference>
<comment type="subunit">
    <text evidence="5">Part of the 50S ribosomal subunit; part of the 5S rRNA/L5/L18/L25 subcomplex. Contacts the 5S rRNA. Binds to the 5S rRNA independently of L5 and L18.</text>
</comment>
<dbReference type="Gene3D" id="2.170.120.20">
    <property type="entry name" value="Ribosomal protein L25, beta domain"/>
    <property type="match status" value="1"/>
</dbReference>
<dbReference type="GO" id="GO:0003735">
    <property type="term" value="F:structural constituent of ribosome"/>
    <property type="evidence" value="ECO:0007669"/>
    <property type="project" value="InterPro"/>
</dbReference>
<dbReference type="InterPro" id="IPR020056">
    <property type="entry name" value="Rbsml_bL25/Gln-tRNA_synth_N"/>
</dbReference>
<evidence type="ECO:0000256" key="4">
    <source>
        <dbReference type="ARBA" id="ARBA00023274"/>
    </source>
</evidence>
<dbReference type="NCBIfam" id="TIGR00731">
    <property type="entry name" value="bL25_bact_ctc"/>
    <property type="match status" value="1"/>
</dbReference>
<organism evidence="9 10">
    <name type="scientific">Persicitalea jodogahamensis</name>
    <dbReference type="NCBI Taxonomy" id="402147"/>
    <lineage>
        <taxon>Bacteria</taxon>
        <taxon>Pseudomonadati</taxon>
        <taxon>Bacteroidota</taxon>
        <taxon>Cytophagia</taxon>
        <taxon>Cytophagales</taxon>
        <taxon>Spirosomataceae</taxon>
        <taxon>Persicitalea</taxon>
    </lineage>
</organism>
<dbReference type="Proteomes" id="UP000598271">
    <property type="component" value="Unassembled WGS sequence"/>
</dbReference>
<evidence type="ECO:0000256" key="1">
    <source>
        <dbReference type="ARBA" id="ARBA00022730"/>
    </source>
</evidence>
<feature type="domain" description="Large ribosomal subunit protein bL25 L25" evidence="7">
    <location>
        <begin position="9"/>
        <end position="90"/>
    </location>
</feature>
<dbReference type="InterPro" id="IPR001021">
    <property type="entry name" value="Ribosomal_bL25_long"/>
</dbReference>
<dbReference type="GO" id="GO:0022625">
    <property type="term" value="C:cytosolic large ribosomal subunit"/>
    <property type="evidence" value="ECO:0007669"/>
    <property type="project" value="TreeGrafter"/>
</dbReference>
<feature type="domain" description="Large ribosomal subunit protein bL25 beta" evidence="8">
    <location>
        <begin position="98"/>
        <end position="180"/>
    </location>
</feature>
<dbReference type="Pfam" id="PF01386">
    <property type="entry name" value="Ribosomal_L25p"/>
    <property type="match status" value="1"/>
</dbReference>
<dbReference type="EMBL" id="BMXF01000004">
    <property type="protein sequence ID" value="GHB81761.1"/>
    <property type="molecule type" value="Genomic_DNA"/>
</dbReference>
<evidence type="ECO:0000313" key="9">
    <source>
        <dbReference type="EMBL" id="GHB81761.1"/>
    </source>
</evidence>
<gene>
    <name evidence="5 9" type="primary">rplY</name>
    <name evidence="5" type="synonym">ctc</name>
    <name evidence="9" type="ORF">GCM10007390_40890</name>
</gene>
<evidence type="ECO:0000256" key="3">
    <source>
        <dbReference type="ARBA" id="ARBA00022980"/>
    </source>
</evidence>
<keyword evidence="1 5" id="KW-0699">rRNA-binding</keyword>
<dbReference type="AlphaFoldDB" id="A0A8J3D4I2"/>
<dbReference type="InterPro" id="IPR020057">
    <property type="entry name" value="Ribosomal_bL25_b-dom"/>
</dbReference>
<dbReference type="InterPro" id="IPR029751">
    <property type="entry name" value="Ribosomal_L25_dom"/>
</dbReference>
<comment type="function">
    <text evidence="5">This is one of the proteins that binds to the 5S RNA in the ribosome where it forms part of the central protuberance.</text>
</comment>
<dbReference type="InterPro" id="IPR020930">
    <property type="entry name" value="Ribosomal_uL5_bac-type"/>
</dbReference>
<keyword evidence="3 5" id="KW-0689">Ribosomal protein</keyword>
<dbReference type="GO" id="GO:0006412">
    <property type="term" value="P:translation"/>
    <property type="evidence" value="ECO:0007669"/>
    <property type="project" value="UniProtKB-UniRule"/>
</dbReference>
<keyword evidence="10" id="KW-1185">Reference proteome</keyword>
<evidence type="ECO:0000313" key="10">
    <source>
        <dbReference type="Proteomes" id="UP000598271"/>
    </source>
</evidence>
<comment type="caution">
    <text evidence="9">The sequence shown here is derived from an EMBL/GenBank/DDBJ whole genome shotgun (WGS) entry which is preliminary data.</text>
</comment>
<dbReference type="RefSeq" id="WP_189566686.1">
    <property type="nucleotide sequence ID" value="NZ_BMXF01000004.1"/>
</dbReference>
<dbReference type="GO" id="GO:0008097">
    <property type="term" value="F:5S rRNA binding"/>
    <property type="evidence" value="ECO:0007669"/>
    <property type="project" value="InterPro"/>
</dbReference>
<dbReference type="PANTHER" id="PTHR33284:SF1">
    <property type="entry name" value="RIBOSOMAL PROTEIN L25_GLN-TRNA SYNTHETASE, ANTI-CODON-BINDING DOMAIN-CONTAINING PROTEIN"/>
    <property type="match status" value="1"/>
</dbReference>
<dbReference type="SUPFAM" id="SSF50715">
    <property type="entry name" value="Ribosomal protein L25-like"/>
    <property type="match status" value="1"/>
</dbReference>
<evidence type="ECO:0000259" key="8">
    <source>
        <dbReference type="Pfam" id="PF14693"/>
    </source>
</evidence>
<dbReference type="Pfam" id="PF14693">
    <property type="entry name" value="Ribosomal_TL5_C"/>
    <property type="match status" value="1"/>
</dbReference>
<name>A0A8J3D4I2_9BACT</name>
<evidence type="ECO:0000256" key="2">
    <source>
        <dbReference type="ARBA" id="ARBA00022884"/>
    </source>
</evidence>
<dbReference type="PANTHER" id="PTHR33284">
    <property type="entry name" value="RIBOSOMAL PROTEIN L25/GLN-TRNA SYNTHETASE, ANTI-CODON-BINDING DOMAIN-CONTAINING PROTEIN"/>
    <property type="match status" value="1"/>
</dbReference>
<dbReference type="Gene3D" id="2.40.240.10">
    <property type="entry name" value="Ribosomal Protein L25, Chain P"/>
    <property type="match status" value="1"/>
</dbReference>
<feature type="region of interest" description="Disordered" evidence="6">
    <location>
        <begin position="185"/>
        <end position="213"/>
    </location>
</feature>
<accession>A0A8J3D4I2</accession>
<keyword evidence="2 5" id="KW-0694">RNA-binding</keyword>
<dbReference type="InterPro" id="IPR011035">
    <property type="entry name" value="Ribosomal_bL25/Gln-tRNA_synth"/>
</dbReference>
<dbReference type="InterPro" id="IPR037121">
    <property type="entry name" value="Ribosomal_bL25_C"/>
</dbReference>